<name>A0A6P1YF81_9FIRM</name>
<organism evidence="6 7">
    <name type="scientific">Caloranaerobacter azorensis</name>
    <dbReference type="NCBI Taxonomy" id="116090"/>
    <lineage>
        <taxon>Bacteria</taxon>
        <taxon>Bacillati</taxon>
        <taxon>Bacillota</taxon>
        <taxon>Tissierellia</taxon>
        <taxon>Tissierellales</taxon>
        <taxon>Thermohalobacteraceae</taxon>
        <taxon>Caloranaerobacter</taxon>
    </lineage>
</organism>
<dbReference type="InterPro" id="IPR003593">
    <property type="entry name" value="AAA+_ATPase"/>
</dbReference>
<dbReference type="RefSeq" id="WP_163234784.1">
    <property type="nucleotide sequence ID" value="NZ_CP048617.1"/>
</dbReference>
<keyword evidence="3" id="KW-0547">Nucleotide-binding</keyword>
<dbReference type="SUPFAM" id="SSF52540">
    <property type="entry name" value="P-loop containing nucleoside triphosphate hydrolases"/>
    <property type="match status" value="1"/>
</dbReference>
<protein>
    <submittedName>
        <fullName evidence="6">ABC transporter ATP-binding protein</fullName>
    </submittedName>
</protein>
<dbReference type="KEGG" id="cazo:G3A45_05570"/>
<dbReference type="SMART" id="SM00382">
    <property type="entry name" value="AAA"/>
    <property type="match status" value="1"/>
</dbReference>
<dbReference type="GO" id="GO:0005524">
    <property type="term" value="F:ATP binding"/>
    <property type="evidence" value="ECO:0007669"/>
    <property type="project" value="UniProtKB-KW"/>
</dbReference>
<evidence type="ECO:0000256" key="2">
    <source>
        <dbReference type="ARBA" id="ARBA00022448"/>
    </source>
</evidence>
<sequence>MLKYTEVSKAFGELVAVNKLNLNVEAGTILGFLGPNGAGKTTTIKMSCGLVKPTYGDIEAFGISISKSRKKYIKNIGAVLEGNRNIYWRLTPIENMEYFAGLRGISRKKIREKMDEYLEIFNLKEKRNVECGKLSRGMQQKAAICCAMIHEPRILFLDEPTLGLDVESVDSMENIIKKIISKDRIIIITSHDLKFVSDLCNRITIIHKGVLVLDKDISFLESYSDNITYIIETQVLQQEIKNDIHKNFPVYIEDNNNKTQIRITLKEDNEILEILNYLKEISIKLFNIRKVNFELKDVFMDIIKGTMGNMQEAILIFKGELKKCLYLKKDIY</sequence>
<dbReference type="GO" id="GO:0016887">
    <property type="term" value="F:ATP hydrolysis activity"/>
    <property type="evidence" value="ECO:0007669"/>
    <property type="project" value="InterPro"/>
</dbReference>
<comment type="similarity">
    <text evidence="1">Belongs to the ABC transporter superfamily.</text>
</comment>
<dbReference type="InterPro" id="IPR003439">
    <property type="entry name" value="ABC_transporter-like_ATP-bd"/>
</dbReference>
<accession>A0A6P1YF81</accession>
<dbReference type="PANTHER" id="PTHR42711">
    <property type="entry name" value="ABC TRANSPORTER ATP-BINDING PROTEIN"/>
    <property type="match status" value="1"/>
</dbReference>
<keyword evidence="2" id="KW-0813">Transport</keyword>
<reference evidence="6 7" key="1">
    <citation type="submission" date="2020-02" db="EMBL/GenBank/DDBJ databases">
        <title>Thermophilic hydrogen producing bacteria, Caloranaerobacter azorensis.</title>
        <authorList>
            <person name="Baek K."/>
        </authorList>
    </citation>
    <scope>NUCLEOTIDE SEQUENCE [LARGE SCALE GENOMIC DNA]</scope>
    <source>
        <strain evidence="6 7">T3-1</strain>
    </source>
</reference>
<dbReference type="CDD" id="cd03230">
    <property type="entry name" value="ABC_DR_subfamily_A"/>
    <property type="match status" value="1"/>
</dbReference>
<dbReference type="InterPro" id="IPR027417">
    <property type="entry name" value="P-loop_NTPase"/>
</dbReference>
<dbReference type="Pfam" id="PF00005">
    <property type="entry name" value="ABC_tran"/>
    <property type="match status" value="1"/>
</dbReference>
<dbReference type="InterPro" id="IPR050763">
    <property type="entry name" value="ABC_transporter_ATP-binding"/>
</dbReference>
<evidence type="ECO:0000259" key="5">
    <source>
        <dbReference type="PROSITE" id="PS50893"/>
    </source>
</evidence>
<evidence type="ECO:0000256" key="3">
    <source>
        <dbReference type="ARBA" id="ARBA00022741"/>
    </source>
</evidence>
<gene>
    <name evidence="6" type="ORF">G3A45_05570</name>
</gene>
<dbReference type="Gene3D" id="3.40.50.300">
    <property type="entry name" value="P-loop containing nucleotide triphosphate hydrolases"/>
    <property type="match status" value="1"/>
</dbReference>
<dbReference type="AlphaFoldDB" id="A0A6P1YF81"/>
<dbReference type="EMBL" id="CP048617">
    <property type="protein sequence ID" value="QIB26815.1"/>
    <property type="molecule type" value="Genomic_DNA"/>
</dbReference>
<dbReference type="PANTHER" id="PTHR42711:SF5">
    <property type="entry name" value="ABC TRANSPORTER ATP-BINDING PROTEIN NATA"/>
    <property type="match status" value="1"/>
</dbReference>
<evidence type="ECO:0000313" key="6">
    <source>
        <dbReference type="EMBL" id="QIB26815.1"/>
    </source>
</evidence>
<evidence type="ECO:0000313" key="7">
    <source>
        <dbReference type="Proteomes" id="UP000464452"/>
    </source>
</evidence>
<dbReference type="Proteomes" id="UP000464452">
    <property type="component" value="Chromosome"/>
</dbReference>
<dbReference type="PROSITE" id="PS50893">
    <property type="entry name" value="ABC_TRANSPORTER_2"/>
    <property type="match status" value="1"/>
</dbReference>
<keyword evidence="4 6" id="KW-0067">ATP-binding</keyword>
<feature type="domain" description="ABC transporter" evidence="5">
    <location>
        <begin position="2"/>
        <end position="233"/>
    </location>
</feature>
<evidence type="ECO:0000256" key="4">
    <source>
        <dbReference type="ARBA" id="ARBA00022840"/>
    </source>
</evidence>
<proteinExistence type="inferred from homology"/>
<evidence type="ECO:0000256" key="1">
    <source>
        <dbReference type="ARBA" id="ARBA00005417"/>
    </source>
</evidence>